<dbReference type="Gene3D" id="1.10.8.60">
    <property type="match status" value="1"/>
</dbReference>
<keyword evidence="7" id="KW-0597">Phosphoprotein</keyword>
<evidence type="ECO:0000259" key="9">
    <source>
        <dbReference type="PROSITE" id="PS50110"/>
    </source>
</evidence>
<dbReference type="InterPro" id="IPR009057">
    <property type="entry name" value="Homeodomain-like_sf"/>
</dbReference>
<keyword evidence="2" id="KW-0067">ATP-binding</keyword>
<dbReference type="Gene3D" id="3.40.50.300">
    <property type="entry name" value="P-loop containing nucleotide triphosphate hydrolases"/>
    <property type="match status" value="1"/>
</dbReference>
<dbReference type="InterPro" id="IPR025943">
    <property type="entry name" value="Sigma_54_int_dom_ATP-bd_2"/>
</dbReference>
<dbReference type="Pfam" id="PF02954">
    <property type="entry name" value="HTH_8"/>
    <property type="match status" value="1"/>
</dbReference>
<dbReference type="PROSITE" id="PS00675">
    <property type="entry name" value="SIGMA54_INTERACT_1"/>
    <property type="match status" value="1"/>
</dbReference>
<feature type="domain" description="Sigma-54 factor interaction" evidence="8">
    <location>
        <begin position="152"/>
        <end position="381"/>
    </location>
</feature>
<dbReference type="InterPro" id="IPR027417">
    <property type="entry name" value="P-loop_NTPase"/>
</dbReference>
<dbReference type="FunFam" id="3.40.50.300:FF:000006">
    <property type="entry name" value="DNA-binding transcriptional regulator NtrC"/>
    <property type="match status" value="1"/>
</dbReference>
<evidence type="ECO:0000256" key="2">
    <source>
        <dbReference type="ARBA" id="ARBA00022840"/>
    </source>
</evidence>
<dbReference type="PANTHER" id="PTHR32071">
    <property type="entry name" value="TRANSCRIPTIONAL REGULATORY PROTEIN"/>
    <property type="match status" value="1"/>
</dbReference>
<dbReference type="GO" id="GO:0005524">
    <property type="term" value="F:ATP binding"/>
    <property type="evidence" value="ECO:0007669"/>
    <property type="project" value="UniProtKB-KW"/>
</dbReference>
<dbReference type="GO" id="GO:0043565">
    <property type="term" value="F:sequence-specific DNA binding"/>
    <property type="evidence" value="ECO:0007669"/>
    <property type="project" value="InterPro"/>
</dbReference>
<dbReference type="InterPro" id="IPR011006">
    <property type="entry name" value="CheY-like_superfamily"/>
</dbReference>
<evidence type="ECO:0000313" key="11">
    <source>
        <dbReference type="Proteomes" id="UP000031518"/>
    </source>
</evidence>
<evidence type="ECO:0000256" key="1">
    <source>
        <dbReference type="ARBA" id="ARBA00022741"/>
    </source>
</evidence>
<keyword evidence="1" id="KW-0547">Nucleotide-binding</keyword>
<keyword evidence="6" id="KW-0804">Transcription</keyword>
<protein>
    <submittedName>
        <fullName evidence="10">Response regulator with CheY-like receiver, AAA-type ATPase, and DNA-binding domains</fullName>
    </submittedName>
</protein>
<accession>A0A0B6X3H4</accession>
<evidence type="ECO:0000256" key="3">
    <source>
        <dbReference type="ARBA" id="ARBA00023015"/>
    </source>
</evidence>
<dbReference type="Pfam" id="PF25601">
    <property type="entry name" value="AAA_lid_14"/>
    <property type="match status" value="1"/>
</dbReference>
<dbReference type="PRINTS" id="PR01590">
    <property type="entry name" value="HTHFIS"/>
</dbReference>
<dbReference type="SUPFAM" id="SSF52172">
    <property type="entry name" value="CheY-like"/>
    <property type="match status" value="1"/>
</dbReference>
<dbReference type="InterPro" id="IPR001789">
    <property type="entry name" value="Sig_transdc_resp-reg_receiver"/>
</dbReference>
<dbReference type="SMART" id="SM00448">
    <property type="entry name" value="REC"/>
    <property type="match status" value="1"/>
</dbReference>
<dbReference type="Pfam" id="PF00072">
    <property type="entry name" value="Response_reg"/>
    <property type="match status" value="1"/>
</dbReference>
<dbReference type="InterPro" id="IPR002197">
    <property type="entry name" value="HTH_Fis"/>
</dbReference>
<dbReference type="InterPro" id="IPR003593">
    <property type="entry name" value="AAA+_ATPase"/>
</dbReference>
<dbReference type="PANTHER" id="PTHR32071:SF57">
    <property type="entry name" value="C4-DICARBOXYLATE TRANSPORT TRANSCRIPTIONAL REGULATORY PROTEIN DCTD"/>
    <property type="match status" value="1"/>
</dbReference>
<dbReference type="CDD" id="cd00009">
    <property type="entry name" value="AAA"/>
    <property type="match status" value="1"/>
</dbReference>
<evidence type="ECO:0000259" key="8">
    <source>
        <dbReference type="PROSITE" id="PS50045"/>
    </source>
</evidence>
<dbReference type="EMBL" id="CBXV010000008">
    <property type="protein sequence ID" value="CDM66855.1"/>
    <property type="molecule type" value="Genomic_DNA"/>
</dbReference>
<dbReference type="PROSITE" id="PS50110">
    <property type="entry name" value="RESPONSE_REGULATORY"/>
    <property type="match status" value="1"/>
</dbReference>
<feature type="domain" description="Response regulatory" evidence="9">
    <location>
        <begin position="9"/>
        <end position="127"/>
    </location>
</feature>
<keyword evidence="5" id="KW-0010">Activator</keyword>
<proteinExistence type="predicted"/>
<dbReference type="Gene3D" id="1.10.10.60">
    <property type="entry name" value="Homeodomain-like"/>
    <property type="match status" value="1"/>
</dbReference>
<evidence type="ECO:0000256" key="4">
    <source>
        <dbReference type="ARBA" id="ARBA00023125"/>
    </source>
</evidence>
<dbReference type="STRING" id="454194.PYK22_02894"/>
<dbReference type="AlphaFoldDB" id="A0A0B6X3H4"/>
<keyword evidence="3" id="KW-0805">Transcription regulation</keyword>
<dbReference type="GO" id="GO:0000160">
    <property type="term" value="P:phosphorelay signal transduction system"/>
    <property type="evidence" value="ECO:0007669"/>
    <property type="project" value="InterPro"/>
</dbReference>
<dbReference type="SUPFAM" id="SSF52540">
    <property type="entry name" value="P-loop containing nucleoside triphosphate hydrolases"/>
    <property type="match status" value="1"/>
</dbReference>
<dbReference type="Pfam" id="PF00158">
    <property type="entry name" value="Sigma54_activat"/>
    <property type="match status" value="1"/>
</dbReference>
<evidence type="ECO:0000256" key="5">
    <source>
        <dbReference type="ARBA" id="ARBA00023159"/>
    </source>
</evidence>
<reference evidence="10 11" key="2">
    <citation type="submission" date="2015-01" db="EMBL/GenBank/DDBJ databases">
        <title>Complete genome sequence of Pyrinomonas methylaliphatogenes type strain K22T.</title>
        <authorList>
            <person name="Lee K.C.Y."/>
            <person name="Power J.F."/>
            <person name="Dunfield P.F."/>
            <person name="Morgan X.C."/>
            <person name="Huttenhower C."/>
            <person name="Stott M.B."/>
        </authorList>
    </citation>
    <scope>NUCLEOTIDE SEQUENCE [LARGE SCALE GENOMIC DNA]</scope>
    <source>
        <strain evidence="10 11">K22</strain>
    </source>
</reference>
<dbReference type="InterPro" id="IPR002078">
    <property type="entry name" value="Sigma_54_int"/>
</dbReference>
<evidence type="ECO:0000256" key="7">
    <source>
        <dbReference type="PROSITE-ProRule" id="PRU00169"/>
    </source>
</evidence>
<dbReference type="SMART" id="SM00382">
    <property type="entry name" value="AAA"/>
    <property type="match status" value="1"/>
</dbReference>
<evidence type="ECO:0000256" key="6">
    <source>
        <dbReference type="ARBA" id="ARBA00023163"/>
    </source>
</evidence>
<dbReference type="Proteomes" id="UP000031518">
    <property type="component" value="Unassembled WGS sequence"/>
</dbReference>
<name>A0A0B6X3H4_9BACT</name>
<sequence>MERREEKPTVLIVEDDRALRSGLRWTLADHFHILEAETRQEALSSLQSERVDVIICDLHLPPATDSITEGLQIVEAAKQHRPSIPTVVITGSSDKRTALEAVRYGAYGFFEKPFDEDEVLHIVRQAARVRQLEAENLKLRSTLSGRRGFGRLIGSSPALEGVIRQARAVATTDATVLICGESGTGKELLACAIHEESARAGGPFVAVNCAALPETLIESELFGHERGAFTGATHAKKGRFELADGGTLFLDEVGELTPAVQVKLLRVLQERSFERLGGTRTINVDIRLIAASNRDLEQEVEKGNFRQDLFYRLNVVPLTLPPLRERREDIPVLASFFANKAAHKHGLQPPELSPELMAALQAYDWPGNVREMENLMERLVVLTRGARLGVEFLPEKMRSGDHKPAPPEEESESTLEQAVQALKRRMILKALEIEKGNRGAAAKRLGISRSYLHRLINELNIAESN</sequence>
<feature type="modified residue" description="4-aspartylphosphate" evidence="7">
    <location>
        <position position="57"/>
    </location>
</feature>
<dbReference type="RefSeq" id="WP_041979170.1">
    <property type="nucleotide sequence ID" value="NZ_CBXV010000008.1"/>
</dbReference>
<dbReference type="PROSITE" id="PS00676">
    <property type="entry name" value="SIGMA54_INTERACT_2"/>
    <property type="match status" value="1"/>
</dbReference>
<reference evidence="10 11" key="1">
    <citation type="submission" date="2013-12" db="EMBL/GenBank/DDBJ databases">
        <authorList>
            <person name="Stott M."/>
        </authorList>
    </citation>
    <scope>NUCLEOTIDE SEQUENCE [LARGE SCALE GENOMIC DNA]</scope>
    <source>
        <strain evidence="10 11">K22</strain>
    </source>
</reference>
<keyword evidence="11" id="KW-1185">Reference proteome</keyword>
<evidence type="ECO:0000313" key="10">
    <source>
        <dbReference type="EMBL" id="CDM66855.1"/>
    </source>
</evidence>
<dbReference type="PROSITE" id="PS50045">
    <property type="entry name" value="SIGMA54_INTERACT_4"/>
    <property type="match status" value="1"/>
</dbReference>
<dbReference type="SUPFAM" id="SSF46689">
    <property type="entry name" value="Homeodomain-like"/>
    <property type="match status" value="1"/>
</dbReference>
<keyword evidence="4 10" id="KW-0238">DNA-binding</keyword>
<dbReference type="Gene3D" id="3.40.50.2300">
    <property type="match status" value="1"/>
</dbReference>
<dbReference type="FunFam" id="1.10.8.60:FF:000014">
    <property type="entry name" value="DNA-binding transcriptional regulator NtrC"/>
    <property type="match status" value="1"/>
</dbReference>
<gene>
    <name evidence="10" type="ORF">PYK22_02894</name>
</gene>
<dbReference type="InterPro" id="IPR058031">
    <property type="entry name" value="AAA_lid_NorR"/>
</dbReference>
<dbReference type="InterPro" id="IPR025662">
    <property type="entry name" value="Sigma_54_int_dom_ATP-bd_1"/>
</dbReference>
<dbReference type="GO" id="GO:0006355">
    <property type="term" value="P:regulation of DNA-templated transcription"/>
    <property type="evidence" value="ECO:0007669"/>
    <property type="project" value="InterPro"/>
</dbReference>
<organism evidence="10 11">
    <name type="scientific">Pyrinomonas methylaliphatogenes</name>
    <dbReference type="NCBI Taxonomy" id="454194"/>
    <lineage>
        <taxon>Bacteria</taxon>
        <taxon>Pseudomonadati</taxon>
        <taxon>Acidobacteriota</taxon>
        <taxon>Blastocatellia</taxon>
        <taxon>Blastocatellales</taxon>
        <taxon>Pyrinomonadaceae</taxon>
        <taxon>Pyrinomonas</taxon>
    </lineage>
</organism>